<dbReference type="FunFam" id="3.30.70.2740:FF:000001">
    <property type="entry name" value="D-lactate dehydrogenase mitochondrial"/>
    <property type="match status" value="1"/>
</dbReference>
<dbReference type="PROSITE" id="PS51387">
    <property type="entry name" value="FAD_PCMH"/>
    <property type="match status" value="1"/>
</dbReference>
<dbReference type="EC" id="1.1.2.4" evidence="7"/>
<keyword evidence="5" id="KW-0809">Transit peptide</keyword>
<evidence type="ECO:0000259" key="9">
    <source>
        <dbReference type="PROSITE" id="PS51387"/>
    </source>
</evidence>
<dbReference type="RefSeq" id="WP_207288607.1">
    <property type="nucleotide sequence ID" value="NZ_CP071462.1"/>
</dbReference>
<name>A0A8A2VAD0_9EURY</name>
<reference evidence="10 11" key="1">
    <citation type="submission" date="2021-03" db="EMBL/GenBank/DDBJ databases">
        <title>Haloterrigena longa sp. nov. and Haloterrigena limicola sp. nov., extremely halophilic archaea isolated from a salt lake.</title>
        <authorList>
            <person name="Henglin C."/>
        </authorList>
    </citation>
    <scope>NUCLEOTIDE SEQUENCE [LARGE SCALE GENOMIC DNA]</scope>
    <source>
        <strain evidence="10 11">KZCA68</strain>
    </source>
</reference>
<dbReference type="SUPFAM" id="SSF55103">
    <property type="entry name" value="FAD-linked oxidases, C-terminal domain"/>
    <property type="match status" value="1"/>
</dbReference>
<protein>
    <recommendedName>
        <fullName evidence="7">D-lactate dehydrogenase (cytochrome)</fullName>
        <ecNumber evidence="7">1.1.2.4</ecNumber>
    </recommendedName>
</protein>
<evidence type="ECO:0000256" key="5">
    <source>
        <dbReference type="ARBA" id="ARBA00022946"/>
    </source>
</evidence>
<dbReference type="PANTHER" id="PTHR11748">
    <property type="entry name" value="D-LACTATE DEHYDROGENASE"/>
    <property type="match status" value="1"/>
</dbReference>
<dbReference type="Proteomes" id="UP000663203">
    <property type="component" value="Chromosome"/>
</dbReference>
<dbReference type="Gene3D" id="3.30.70.2740">
    <property type="match status" value="1"/>
</dbReference>
<dbReference type="GO" id="GO:0004458">
    <property type="term" value="F:D-lactate dehydrogenase (cytochrome) activity"/>
    <property type="evidence" value="ECO:0007669"/>
    <property type="project" value="UniProtKB-EC"/>
</dbReference>
<dbReference type="GO" id="GO:0008720">
    <property type="term" value="F:D-lactate dehydrogenase (NAD+) activity"/>
    <property type="evidence" value="ECO:0007669"/>
    <property type="project" value="TreeGrafter"/>
</dbReference>
<dbReference type="Gene3D" id="1.10.45.10">
    <property type="entry name" value="Vanillyl-alcohol Oxidase, Chain A, domain 4"/>
    <property type="match status" value="1"/>
</dbReference>
<dbReference type="InterPro" id="IPR004113">
    <property type="entry name" value="FAD-bd_oxidored_4_C"/>
</dbReference>
<dbReference type="InterPro" id="IPR016166">
    <property type="entry name" value="FAD-bd_PCMH"/>
</dbReference>
<evidence type="ECO:0000313" key="11">
    <source>
        <dbReference type="Proteomes" id="UP000663203"/>
    </source>
</evidence>
<comment type="similarity">
    <text evidence="2">Belongs to the FAD-binding oxidoreductase/transferase type 4 family.</text>
</comment>
<dbReference type="PANTHER" id="PTHR11748:SF111">
    <property type="entry name" value="D-LACTATE DEHYDROGENASE, MITOCHONDRIAL-RELATED"/>
    <property type="match status" value="1"/>
</dbReference>
<dbReference type="InterPro" id="IPR006094">
    <property type="entry name" value="Oxid_FAD_bind_N"/>
</dbReference>
<evidence type="ECO:0000256" key="7">
    <source>
        <dbReference type="ARBA" id="ARBA00038897"/>
    </source>
</evidence>
<evidence type="ECO:0000256" key="6">
    <source>
        <dbReference type="ARBA" id="ARBA00023002"/>
    </source>
</evidence>
<dbReference type="GeneID" id="63188977"/>
<dbReference type="InterPro" id="IPR016164">
    <property type="entry name" value="FAD-linked_Oxase-like_C"/>
</dbReference>
<dbReference type="Gene3D" id="3.30.465.10">
    <property type="match status" value="1"/>
</dbReference>
<dbReference type="Pfam" id="PF02913">
    <property type="entry name" value="FAD-oxidase_C"/>
    <property type="match status" value="1"/>
</dbReference>
<evidence type="ECO:0000256" key="2">
    <source>
        <dbReference type="ARBA" id="ARBA00008000"/>
    </source>
</evidence>
<evidence type="ECO:0000256" key="4">
    <source>
        <dbReference type="ARBA" id="ARBA00022827"/>
    </source>
</evidence>
<evidence type="ECO:0000256" key="3">
    <source>
        <dbReference type="ARBA" id="ARBA00022630"/>
    </source>
</evidence>
<sequence length="474" mass="51065">MTHDCSFLEALDLADDQLSFAESRRESHATDWGTTQGSRGVLPDAVVYPERTEDVSAVLAAATEHGVPVTPYAAGTGLEGNAVPAHAGISLDLTRMDDVVDYRPEDFQIDVGPGIIGDSVDEYVAADGLFFPPMPSSGNISTIGGMIATDASGMQTVMYGEVSDWVLALEAVLADGTVIRTGSRAIKTSSGYNLTDLLVGSEGTLGVVTEATLELAGRPRQIRGGRAIFETLDDAAEAVFDAVRTEVGVAKIELVDELSAGMANDYLGSDLPDAPMVFLEFHANHGVEEEIELCRTIFEDHDVRQLEMSEDDDEMAELWEIRRELGPAVASYDPDLQILQPGDVTVPISNYPEIVRESKRLAEQYDLLVACFGHAGDGNLHYNVLADPDDPDQVERGERIYREIVELALEHGGTSTGEHGIGQGKRKYLEAEHGAGAVDAMRSVKHALDPTGTLNPGKIFPETADGERVRDPQR</sequence>
<dbReference type="AlphaFoldDB" id="A0A8A2VAD0"/>
<evidence type="ECO:0000313" key="10">
    <source>
        <dbReference type="EMBL" id="QSW98999.1"/>
    </source>
</evidence>
<evidence type="ECO:0000256" key="1">
    <source>
        <dbReference type="ARBA" id="ARBA00001974"/>
    </source>
</evidence>
<organism evidence="10 11">
    <name type="scientific">Haloterrigena alkaliphila</name>
    <dbReference type="NCBI Taxonomy" id="2816475"/>
    <lineage>
        <taxon>Archaea</taxon>
        <taxon>Methanobacteriati</taxon>
        <taxon>Methanobacteriota</taxon>
        <taxon>Stenosarchaea group</taxon>
        <taxon>Halobacteria</taxon>
        <taxon>Halobacteriales</taxon>
        <taxon>Natrialbaceae</taxon>
        <taxon>Haloterrigena</taxon>
    </lineage>
</organism>
<dbReference type="InterPro" id="IPR036318">
    <property type="entry name" value="FAD-bd_PCMH-like_sf"/>
</dbReference>
<feature type="compositionally biased region" description="Basic and acidic residues" evidence="8">
    <location>
        <begin position="465"/>
        <end position="474"/>
    </location>
</feature>
<dbReference type="FunFam" id="1.10.45.10:FF:000001">
    <property type="entry name" value="D-lactate dehydrogenase mitochondrial"/>
    <property type="match status" value="1"/>
</dbReference>
<keyword evidence="11" id="KW-1185">Reference proteome</keyword>
<keyword evidence="3" id="KW-0285">Flavoprotein</keyword>
<dbReference type="SUPFAM" id="SSF56176">
    <property type="entry name" value="FAD-binding/transporter-associated domain-like"/>
    <property type="match status" value="1"/>
</dbReference>
<dbReference type="InterPro" id="IPR016171">
    <property type="entry name" value="Vanillyl_alc_oxidase_C-sub2"/>
</dbReference>
<dbReference type="InterPro" id="IPR016169">
    <property type="entry name" value="FAD-bd_PCMH_sub2"/>
</dbReference>
<evidence type="ECO:0000256" key="8">
    <source>
        <dbReference type="SAM" id="MobiDB-lite"/>
    </source>
</evidence>
<comment type="cofactor">
    <cofactor evidence="1">
        <name>FAD</name>
        <dbReference type="ChEBI" id="CHEBI:57692"/>
    </cofactor>
</comment>
<dbReference type="KEGG" id="hakz:J0X25_16690"/>
<feature type="domain" description="FAD-binding PCMH-type" evidence="9">
    <location>
        <begin position="39"/>
        <end position="218"/>
    </location>
</feature>
<keyword evidence="4" id="KW-0274">FAD</keyword>
<dbReference type="GO" id="GO:1903457">
    <property type="term" value="P:lactate catabolic process"/>
    <property type="evidence" value="ECO:0007669"/>
    <property type="project" value="TreeGrafter"/>
</dbReference>
<dbReference type="EMBL" id="CP071462">
    <property type="protein sequence ID" value="QSW98999.1"/>
    <property type="molecule type" value="Genomic_DNA"/>
</dbReference>
<feature type="region of interest" description="Disordered" evidence="8">
    <location>
        <begin position="448"/>
        <end position="474"/>
    </location>
</feature>
<gene>
    <name evidence="10" type="ORF">J0X25_16690</name>
</gene>
<dbReference type="Pfam" id="PF01565">
    <property type="entry name" value="FAD_binding_4"/>
    <property type="match status" value="1"/>
</dbReference>
<dbReference type="GO" id="GO:0071949">
    <property type="term" value="F:FAD binding"/>
    <property type="evidence" value="ECO:0007669"/>
    <property type="project" value="InterPro"/>
</dbReference>
<proteinExistence type="inferred from homology"/>
<keyword evidence="6" id="KW-0560">Oxidoreductase</keyword>
<accession>A0A8A2VAD0</accession>